<evidence type="ECO:0000313" key="3">
    <source>
        <dbReference type="Proteomes" id="UP001597526"/>
    </source>
</evidence>
<dbReference type="Pfam" id="PF02538">
    <property type="entry name" value="Hydantoinase_B"/>
    <property type="match status" value="1"/>
</dbReference>
<protein>
    <submittedName>
        <fullName evidence="2">Hydantoinase B/oxoprolinase family protein</fullName>
    </submittedName>
</protein>
<proteinExistence type="predicted"/>
<feature type="domain" description="Hydantoinase B/oxoprolinase" evidence="1">
    <location>
        <begin position="3"/>
        <end position="525"/>
    </location>
</feature>
<comment type="caution">
    <text evidence="2">The sequence shown here is derived from an EMBL/GenBank/DDBJ whole genome shotgun (WGS) entry which is preliminary data.</text>
</comment>
<dbReference type="InterPro" id="IPR045079">
    <property type="entry name" value="Oxoprolinase-like"/>
</dbReference>
<dbReference type="PANTHER" id="PTHR11365">
    <property type="entry name" value="5-OXOPROLINASE RELATED"/>
    <property type="match status" value="1"/>
</dbReference>
<name>A0ABW5N0Y1_9FLAO</name>
<sequence length="554" mass="60255">MERFTLEIIQDALVAAGDEMFQTLQRTSMSPIIYESLDYAVGIIDVKGELLAQGNGVTAFLAALDSVVRDTLKKFHGENMLREGDVVIANTPYAGGGTHLSDVSIIFPVFYDGKLVAFTVNKAHWTELGGTFPGSVSTVSTEIYQEGLHFPFIKIKSKGEINEAIIDLIKANVRLPDSTLGDLFAGIAAAEVGANRVCSIIKKYGLETFELAITDFLEYGERMCLEALKEIPNGAYFGTAEIEDNGFGEGPFPIKAKITVTDTEFIADFNGSHPQVRGATNLSYSALVTGCRSLFKAITTPKMDANGGTFRPMKVICEPGTIVSAETPSAVSVYYEVMITAIDLVWKILAPLIPDKLPAGHMRSVCATFISGIHPDTNQFYIQAEPLAGGWGASATHDGNRGQLSCGSGESYNIPIEIREMRYGIQVEQYAFHNEGGGYGEFQGGNGQYLDYKITSDGAYVTGAFLGEKTKTWGMNGGQDGSYNYFMIIRKDGTKERHNLGTNIELEKGDIVRCVTATGGGYGKPEKRPKEQVLLDVKNGYITSKEAKEYYKLV</sequence>
<evidence type="ECO:0000313" key="2">
    <source>
        <dbReference type="EMBL" id="MFD2588717.1"/>
    </source>
</evidence>
<dbReference type="EMBL" id="JBHULB010000081">
    <property type="protein sequence ID" value="MFD2588717.1"/>
    <property type="molecule type" value="Genomic_DNA"/>
</dbReference>
<accession>A0ABW5N0Y1</accession>
<dbReference type="Proteomes" id="UP001597526">
    <property type="component" value="Unassembled WGS sequence"/>
</dbReference>
<dbReference type="RefSeq" id="WP_377768208.1">
    <property type="nucleotide sequence ID" value="NZ_JBHULB010000081.1"/>
</dbReference>
<dbReference type="PANTHER" id="PTHR11365:SF23">
    <property type="entry name" value="HYPOTHETICAL 5-OXOPROLINASE (EUROFUNG)-RELATED"/>
    <property type="match status" value="1"/>
</dbReference>
<gene>
    <name evidence="2" type="ORF">ACFSQJ_17450</name>
</gene>
<organism evidence="2 3">
    <name type="scientific">Croceitalea marina</name>
    <dbReference type="NCBI Taxonomy" id="1775166"/>
    <lineage>
        <taxon>Bacteria</taxon>
        <taxon>Pseudomonadati</taxon>
        <taxon>Bacteroidota</taxon>
        <taxon>Flavobacteriia</taxon>
        <taxon>Flavobacteriales</taxon>
        <taxon>Flavobacteriaceae</taxon>
        <taxon>Croceitalea</taxon>
    </lineage>
</organism>
<keyword evidence="3" id="KW-1185">Reference proteome</keyword>
<dbReference type="InterPro" id="IPR003692">
    <property type="entry name" value="Hydantoinase_B"/>
</dbReference>
<evidence type="ECO:0000259" key="1">
    <source>
        <dbReference type="Pfam" id="PF02538"/>
    </source>
</evidence>
<reference evidence="3" key="1">
    <citation type="journal article" date="2019" name="Int. J. Syst. Evol. Microbiol.">
        <title>The Global Catalogue of Microorganisms (GCM) 10K type strain sequencing project: providing services to taxonomists for standard genome sequencing and annotation.</title>
        <authorList>
            <consortium name="The Broad Institute Genomics Platform"/>
            <consortium name="The Broad Institute Genome Sequencing Center for Infectious Disease"/>
            <person name="Wu L."/>
            <person name="Ma J."/>
        </authorList>
    </citation>
    <scope>NUCLEOTIDE SEQUENCE [LARGE SCALE GENOMIC DNA]</scope>
    <source>
        <strain evidence="3">KCTC 52368</strain>
    </source>
</reference>